<gene>
    <name evidence="2" type="ORF">ATI02_6349</name>
</gene>
<accession>A0ABX4Q926</accession>
<protein>
    <submittedName>
        <fullName evidence="2">Uncharacterized protein</fullName>
    </submittedName>
</protein>
<reference evidence="2 3" key="1">
    <citation type="submission" date="2017-11" db="EMBL/GenBank/DDBJ databases">
        <title>Genome sequencing of a diverse group of Pseudomonas species.</title>
        <authorList>
            <person name="Loper J."/>
        </authorList>
    </citation>
    <scope>NUCLEOTIDE SEQUENCE [LARGE SCALE GENOMIC DNA]</scope>
    <source>
        <strain evidence="2 3">LMG 25716</strain>
    </source>
</reference>
<dbReference type="EMBL" id="PHHE01000001">
    <property type="protein sequence ID" value="PKA73227.1"/>
    <property type="molecule type" value="Genomic_DNA"/>
</dbReference>
<dbReference type="Proteomes" id="UP000232455">
    <property type="component" value="Unassembled WGS sequence"/>
</dbReference>
<evidence type="ECO:0000256" key="1">
    <source>
        <dbReference type="SAM" id="MobiDB-lite"/>
    </source>
</evidence>
<evidence type="ECO:0000313" key="2">
    <source>
        <dbReference type="EMBL" id="PKA73227.1"/>
    </source>
</evidence>
<proteinExistence type="predicted"/>
<organism evidence="2 3">
    <name type="scientific">Pseudomonas baetica</name>
    <dbReference type="NCBI Taxonomy" id="674054"/>
    <lineage>
        <taxon>Bacteria</taxon>
        <taxon>Pseudomonadati</taxon>
        <taxon>Pseudomonadota</taxon>
        <taxon>Gammaproteobacteria</taxon>
        <taxon>Pseudomonadales</taxon>
        <taxon>Pseudomonadaceae</taxon>
        <taxon>Pseudomonas</taxon>
    </lineage>
</organism>
<evidence type="ECO:0000313" key="3">
    <source>
        <dbReference type="Proteomes" id="UP000232455"/>
    </source>
</evidence>
<sequence length="84" mass="9306">MLLISKCCGDPSDAIAGKPAPTRRCSERRCCDQYENLWALACQRWGPLRHQQSTVAPPPTPSRQNTLQQSTLITLKINKTGPCP</sequence>
<comment type="caution">
    <text evidence="2">The sequence shown here is derived from an EMBL/GenBank/DDBJ whole genome shotgun (WGS) entry which is preliminary data.</text>
</comment>
<feature type="compositionally biased region" description="Polar residues" evidence="1">
    <location>
        <begin position="62"/>
        <end position="71"/>
    </location>
</feature>
<keyword evidence="3" id="KW-1185">Reference proteome</keyword>
<feature type="region of interest" description="Disordered" evidence="1">
    <location>
        <begin position="50"/>
        <end position="71"/>
    </location>
</feature>
<name>A0ABX4Q926_9PSED</name>